<organism evidence="1">
    <name type="scientific">Rhizophora mucronata</name>
    <name type="common">Asiatic mangrove</name>
    <dbReference type="NCBI Taxonomy" id="61149"/>
    <lineage>
        <taxon>Eukaryota</taxon>
        <taxon>Viridiplantae</taxon>
        <taxon>Streptophyta</taxon>
        <taxon>Embryophyta</taxon>
        <taxon>Tracheophyta</taxon>
        <taxon>Spermatophyta</taxon>
        <taxon>Magnoliopsida</taxon>
        <taxon>eudicotyledons</taxon>
        <taxon>Gunneridae</taxon>
        <taxon>Pentapetalae</taxon>
        <taxon>rosids</taxon>
        <taxon>fabids</taxon>
        <taxon>Malpighiales</taxon>
        <taxon>Rhizophoraceae</taxon>
        <taxon>Rhizophora</taxon>
    </lineage>
</organism>
<evidence type="ECO:0000313" key="1">
    <source>
        <dbReference type="EMBL" id="MBX52023.1"/>
    </source>
</evidence>
<accession>A0A2P2PBH2</accession>
<proteinExistence type="predicted"/>
<dbReference type="EMBL" id="GGEC01071539">
    <property type="protein sequence ID" value="MBX52023.1"/>
    <property type="molecule type" value="Transcribed_RNA"/>
</dbReference>
<name>A0A2P2PBH2_RHIMU</name>
<protein>
    <submittedName>
        <fullName evidence="1">Uncharacterized protein</fullName>
    </submittedName>
</protein>
<reference evidence="1" key="1">
    <citation type="submission" date="2018-02" db="EMBL/GenBank/DDBJ databases">
        <title>Rhizophora mucronata_Transcriptome.</title>
        <authorList>
            <person name="Meera S.P."/>
            <person name="Sreeshan A."/>
            <person name="Augustine A."/>
        </authorList>
    </citation>
    <scope>NUCLEOTIDE SEQUENCE</scope>
    <source>
        <tissue evidence="1">Leaf</tissue>
    </source>
</reference>
<dbReference type="AlphaFoldDB" id="A0A2P2PBH2"/>
<sequence>MDEGDCSSSSFSNSNSLTEIGFSCCFSSSLGPASLGSVSVSVDSWPTSGKFFLPNSISTRISPSPPELPFQHGNVSAVNSLSHQLDPLLLQGVLVVDKVVVVVQGCGEEA</sequence>